<comment type="caution">
    <text evidence="1">The sequence shown here is derived from an EMBL/GenBank/DDBJ whole genome shotgun (WGS) entry which is preliminary data.</text>
</comment>
<reference evidence="1" key="1">
    <citation type="submission" date="2023-04" db="EMBL/GenBank/DDBJ databases">
        <title>A chromosome-level genome assembly of the parasitoid wasp Eretmocerus hayati.</title>
        <authorList>
            <person name="Zhong Y."/>
            <person name="Liu S."/>
            <person name="Liu Y."/>
        </authorList>
    </citation>
    <scope>NUCLEOTIDE SEQUENCE</scope>
    <source>
        <strain evidence="1">ZJU_SS_LIU_2023</strain>
    </source>
</reference>
<proteinExistence type="predicted"/>
<gene>
    <name evidence="1" type="ORF">QAD02_009695</name>
</gene>
<name>A0ACC2NAE6_9HYME</name>
<organism evidence="1 2">
    <name type="scientific">Eretmocerus hayati</name>
    <dbReference type="NCBI Taxonomy" id="131215"/>
    <lineage>
        <taxon>Eukaryota</taxon>
        <taxon>Metazoa</taxon>
        <taxon>Ecdysozoa</taxon>
        <taxon>Arthropoda</taxon>
        <taxon>Hexapoda</taxon>
        <taxon>Insecta</taxon>
        <taxon>Pterygota</taxon>
        <taxon>Neoptera</taxon>
        <taxon>Endopterygota</taxon>
        <taxon>Hymenoptera</taxon>
        <taxon>Apocrita</taxon>
        <taxon>Proctotrupomorpha</taxon>
        <taxon>Chalcidoidea</taxon>
        <taxon>Aphelinidae</taxon>
        <taxon>Aphelininae</taxon>
        <taxon>Eretmocerus</taxon>
    </lineage>
</organism>
<sequence length="1005" mass="113786">MMIVSEDFLKFKQLDTAVRKGQTRIVQTLLEKGAPVNGCVSHSMLKKPLHSSVQSGNSDIVKKLLQYGASVNSKYAGDTPLTLAAKFGRFEIMDLLLSVDNLRNCNSAEKITHFQIACMRNQTSVVKKLFQSKKELDDAVDIHSNYWPGFTALHYAVLNQNVEIVKFLLSVGANITVKDARSFTPLHLAHILRNEEIIDMILLNHKNVLKNPVDSNGTSHFHIACSRNNTKIVQHFLKMRINLEDSISKNSPFWKHKTAIDFAIHYECVDVVKLLLQNGARVRFPGDRRFDRIMNAYSTGNSHIIDLITVNKNLCKKTEQNENSANLGQFARNDDDEIDEVSMYQTPDASIASTCTLLHYAIEQRNHDLSMYLLNVGADYTIQDINGKSALHLAFEYKMLDLVDSMLNIFRDVDVNPTNDEGLSHVHIASARDNSDFVENFLVNFNADVDIAVNFNSSYCPGFTPLHFAAKFGNEKTASILLQHGANYSLKNASDQTPFDIALKEVLQQGGHTLFQSGFNGVLKGILKHHFQVKGKHNFFNFDSHGITLLHVANFKSEYFRIDLELLREYLKIHPDDINRSIDEMDTIWDGYTPLHLNIEHGKKELVKLLIDAGGDLLKQASDGDTPLHLVTESSNLPEILINPEDSRYLELNHIGTSGYSIFHCACKQGDLELIKHFLRQGVDVNQPTQSNGFGYKNAFPLHMVVDSVYKDAVTVLKLLLEHGADPNLRDCRYETPLHYITETPNTEMIDLLVTHGADVDARNAFDETPLITACADPHLCPETLNRHILTFFNNGADINAVDERGMSALGALNDVSSDHSMREQDEFENFKIAVKTMLTHYIKVKTVGFHVSDDLTDEFYNLLYHSMEDIDFDEISVIDECDNELELMKQIQIDRCTTLYDILLSSQSKLGVLSRNQVFQNIIESDDFDRKYPLYGFMLKLRMKEGKIRCELINESQETVKYLSGVRQLPRDCVEDVLKYLDNEDLKNVILINKVSPRGSVRAS</sequence>
<evidence type="ECO:0000313" key="2">
    <source>
        <dbReference type="Proteomes" id="UP001239111"/>
    </source>
</evidence>
<dbReference type="EMBL" id="CM056744">
    <property type="protein sequence ID" value="KAJ8668032.1"/>
    <property type="molecule type" value="Genomic_DNA"/>
</dbReference>
<protein>
    <submittedName>
        <fullName evidence="1">Uncharacterized protein</fullName>
    </submittedName>
</protein>
<accession>A0ACC2NAE6</accession>
<dbReference type="Proteomes" id="UP001239111">
    <property type="component" value="Chromosome 4"/>
</dbReference>
<keyword evidence="2" id="KW-1185">Reference proteome</keyword>
<evidence type="ECO:0000313" key="1">
    <source>
        <dbReference type="EMBL" id="KAJ8668032.1"/>
    </source>
</evidence>